<organism evidence="5 6">
    <name type="scientific">Bowmanella dokdonensis</name>
    <dbReference type="NCBI Taxonomy" id="751969"/>
    <lineage>
        <taxon>Bacteria</taxon>
        <taxon>Pseudomonadati</taxon>
        <taxon>Pseudomonadota</taxon>
        <taxon>Gammaproteobacteria</taxon>
        <taxon>Alteromonadales</taxon>
        <taxon>Alteromonadaceae</taxon>
        <taxon>Bowmanella</taxon>
    </lineage>
</organism>
<sequence length="95" mass="10798">MVESIVGCKWSLSVIALIRQGINRPGAMQRQVDGLTTKVLNERLVKLTRFGILHKHIYPESPPRVEYEFTDFGRRFLTIIDSIEQVQAELNNSAG</sequence>
<dbReference type="SUPFAM" id="SSF46785">
    <property type="entry name" value="Winged helix' DNA-binding domain"/>
    <property type="match status" value="1"/>
</dbReference>
<dbReference type="AlphaFoldDB" id="A0A939DPX3"/>
<evidence type="ECO:0000256" key="3">
    <source>
        <dbReference type="ARBA" id="ARBA00023163"/>
    </source>
</evidence>
<keyword evidence="6" id="KW-1185">Reference proteome</keyword>
<name>A0A939DPX3_9ALTE</name>
<evidence type="ECO:0000313" key="6">
    <source>
        <dbReference type="Proteomes" id="UP000664654"/>
    </source>
</evidence>
<evidence type="ECO:0000256" key="1">
    <source>
        <dbReference type="ARBA" id="ARBA00023015"/>
    </source>
</evidence>
<dbReference type="Pfam" id="PF01638">
    <property type="entry name" value="HxlR"/>
    <property type="match status" value="1"/>
</dbReference>
<keyword evidence="1" id="KW-0805">Transcription regulation</keyword>
<evidence type="ECO:0000259" key="4">
    <source>
        <dbReference type="PROSITE" id="PS51118"/>
    </source>
</evidence>
<keyword evidence="2" id="KW-0238">DNA-binding</keyword>
<dbReference type="InterPro" id="IPR036388">
    <property type="entry name" value="WH-like_DNA-bd_sf"/>
</dbReference>
<evidence type="ECO:0000256" key="2">
    <source>
        <dbReference type="ARBA" id="ARBA00023125"/>
    </source>
</evidence>
<feature type="domain" description="HTH hxlR-type" evidence="4">
    <location>
        <begin position="1"/>
        <end position="95"/>
    </location>
</feature>
<dbReference type="InterPro" id="IPR002577">
    <property type="entry name" value="HTH_HxlR"/>
</dbReference>
<dbReference type="PANTHER" id="PTHR33204">
    <property type="entry name" value="TRANSCRIPTIONAL REGULATOR, MARR FAMILY"/>
    <property type="match status" value="1"/>
</dbReference>
<proteinExistence type="predicted"/>
<protein>
    <submittedName>
        <fullName evidence="5">Helix-turn-helix transcriptional regulator</fullName>
    </submittedName>
</protein>
<reference evidence="5" key="1">
    <citation type="submission" date="2021-03" db="EMBL/GenBank/DDBJ databases">
        <title>novel species isolated from a fishpond in China.</title>
        <authorList>
            <person name="Lu H."/>
            <person name="Cai Z."/>
        </authorList>
    </citation>
    <scope>NUCLEOTIDE SEQUENCE</scope>
    <source>
        <strain evidence="5">JCM 30855</strain>
    </source>
</reference>
<dbReference type="PANTHER" id="PTHR33204:SF37">
    <property type="entry name" value="HTH-TYPE TRANSCRIPTIONAL REGULATOR YODB"/>
    <property type="match status" value="1"/>
</dbReference>
<keyword evidence="3" id="KW-0804">Transcription</keyword>
<dbReference type="InterPro" id="IPR036390">
    <property type="entry name" value="WH_DNA-bd_sf"/>
</dbReference>
<dbReference type="Gene3D" id="1.10.10.10">
    <property type="entry name" value="Winged helix-like DNA-binding domain superfamily/Winged helix DNA-binding domain"/>
    <property type="match status" value="1"/>
</dbReference>
<dbReference type="GO" id="GO:0003677">
    <property type="term" value="F:DNA binding"/>
    <property type="evidence" value="ECO:0007669"/>
    <property type="project" value="UniProtKB-KW"/>
</dbReference>
<accession>A0A939DPX3</accession>
<dbReference type="Proteomes" id="UP000664654">
    <property type="component" value="Unassembled WGS sequence"/>
</dbReference>
<comment type="caution">
    <text evidence="5">The sequence shown here is derived from an EMBL/GenBank/DDBJ whole genome shotgun (WGS) entry which is preliminary data.</text>
</comment>
<dbReference type="PROSITE" id="PS51118">
    <property type="entry name" value="HTH_HXLR"/>
    <property type="match status" value="1"/>
</dbReference>
<evidence type="ECO:0000313" key="5">
    <source>
        <dbReference type="EMBL" id="MBN7825786.1"/>
    </source>
</evidence>
<dbReference type="EMBL" id="JAFKCV010000005">
    <property type="protein sequence ID" value="MBN7825786.1"/>
    <property type="molecule type" value="Genomic_DNA"/>
</dbReference>
<gene>
    <name evidence="5" type="ORF">J0A66_11170</name>
</gene>